<organism evidence="1">
    <name type="scientific">Arundo donax</name>
    <name type="common">Giant reed</name>
    <name type="synonym">Donax arundinaceus</name>
    <dbReference type="NCBI Taxonomy" id="35708"/>
    <lineage>
        <taxon>Eukaryota</taxon>
        <taxon>Viridiplantae</taxon>
        <taxon>Streptophyta</taxon>
        <taxon>Embryophyta</taxon>
        <taxon>Tracheophyta</taxon>
        <taxon>Spermatophyta</taxon>
        <taxon>Magnoliopsida</taxon>
        <taxon>Liliopsida</taxon>
        <taxon>Poales</taxon>
        <taxon>Poaceae</taxon>
        <taxon>PACMAD clade</taxon>
        <taxon>Arundinoideae</taxon>
        <taxon>Arundineae</taxon>
        <taxon>Arundo</taxon>
    </lineage>
</organism>
<reference evidence="1" key="1">
    <citation type="submission" date="2014-09" db="EMBL/GenBank/DDBJ databases">
        <authorList>
            <person name="Magalhaes I.L.F."/>
            <person name="Oliveira U."/>
            <person name="Santos F.R."/>
            <person name="Vidigal T.H.D.A."/>
            <person name="Brescovit A.D."/>
            <person name="Santos A.J."/>
        </authorList>
    </citation>
    <scope>NUCLEOTIDE SEQUENCE</scope>
    <source>
        <tissue evidence="1">Shoot tissue taken approximately 20 cm above the soil surface</tissue>
    </source>
</reference>
<protein>
    <submittedName>
        <fullName evidence="1">Uncharacterized protein</fullName>
    </submittedName>
</protein>
<name>A0A0A9BIR3_ARUDO</name>
<accession>A0A0A9BIR3</accession>
<proteinExistence type="predicted"/>
<evidence type="ECO:0000313" key="1">
    <source>
        <dbReference type="EMBL" id="JAD62038.1"/>
    </source>
</evidence>
<sequence length="45" mass="4943">MVKFISLGYCVPFDSSQVRPLSDPTSNITRGGTRVQVCWGETVPL</sequence>
<dbReference type="AlphaFoldDB" id="A0A0A9BIR3"/>
<reference evidence="1" key="2">
    <citation type="journal article" date="2015" name="Data Brief">
        <title>Shoot transcriptome of the giant reed, Arundo donax.</title>
        <authorList>
            <person name="Barrero R.A."/>
            <person name="Guerrero F.D."/>
            <person name="Moolhuijzen P."/>
            <person name="Goolsby J.A."/>
            <person name="Tidwell J."/>
            <person name="Bellgard S.E."/>
            <person name="Bellgard M.I."/>
        </authorList>
    </citation>
    <scope>NUCLEOTIDE SEQUENCE</scope>
    <source>
        <tissue evidence="1">Shoot tissue taken approximately 20 cm above the soil surface</tissue>
    </source>
</reference>
<dbReference type="EMBL" id="GBRH01235857">
    <property type="protein sequence ID" value="JAD62038.1"/>
    <property type="molecule type" value="Transcribed_RNA"/>
</dbReference>